<evidence type="ECO:0000313" key="1">
    <source>
        <dbReference type="EMBL" id="SDO64301.1"/>
    </source>
</evidence>
<sequence>MVPRSTWSLPVLRRKGNLRGTLDPGNTCRDDGVVGGWLAKQMAAGCDLPDLFRSKSAERLGRLLADVVLGCLRCQA</sequence>
<comment type="caution">
    <text evidence="1">The sequence shown here is derived from an EMBL/GenBank/DDBJ whole genome shotgun (WGS) entry which is preliminary data.</text>
</comment>
<evidence type="ECO:0000313" key="2">
    <source>
        <dbReference type="Proteomes" id="UP000198795"/>
    </source>
</evidence>
<reference evidence="1 2" key="1">
    <citation type="submission" date="2016-10" db="EMBL/GenBank/DDBJ databases">
        <authorList>
            <person name="Varghese N."/>
            <person name="Submissions S."/>
        </authorList>
    </citation>
    <scope>NUCLEOTIDE SEQUENCE [LARGE SCALE GENOMIC DNA]</scope>
    <source>
        <strain evidence="1 2">CGMCC 1.6497</strain>
    </source>
</reference>
<proteinExistence type="predicted"/>
<dbReference type="Proteomes" id="UP000198795">
    <property type="component" value="Unassembled WGS sequence"/>
</dbReference>
<gene>
    <name evidence="1" type="ORF">SAMN04488061_1286</name>
</gene>
<name>A0A1H0L8K1_9HYPH</name>
<accession>A0A1H0L8K1</accession>
<protein>
    <submittedName>
        <fullName evidence="1">Uncharacterized protein</fullName>
    </submittedName>
</protein>
<keyword evidence="2" id="KW-1185">Reference proteome</keyword>
<dbReference type="EMBL" id="FNJC01000002">
    <property type="protein sequence ID" value="SDO64301.1"/>
    <property type="molecule type" value="Genomic_DNA"/>
</dbReference>
<organism evidence="1 2">
    <name type="scientific">Filomicrobium insigne</name>
    <dbReference type="NCBI Taxonomy" id="418854"/>
    <lineage>
        <taxon>Bacteria</taxon>
        <taxon>Pseudomonadati</taxon>
        <taxon>Pseudomonadota</taxon>
        <taxon>Alphaproteobacteria</taxon>
        <taxon>Hyphomicrobiales</taxon>
        <taxon>Hyphomicrobiaceae</taxon>
        <taxon>Filomicrobium</taxon>
    </lineage>
</organism>